<evidence type="ECO:0000256" key="5">
    <source>
        <dbReference type="ARBA" id="ARBA00022801"/>
    </source>
</evidence>
<comment type="pathway">
    <text evidence="2">Protein modification; protein glycosylation.</text>
</comment>
<reference evidence="14 15" key="1">
    <citation type="journal article" date="2018" name="MBio">
        <title>Comparative Genomics Reveals the Core Gene Toolbox for the Fungus-Insect Symbiosis.</title>
        <authorList>
            <person name="Wang Y."/>
            <person name="Stata M."/>
            <person name="Wang W."/>
            <person name="Stajich J.E."/>
            <person name="White M.M."/>
            <person name="Moncalvo J.M."/>
        </authorList>
    </citation>
    <scope>NUCLEOTIDE SEQUENCE [LARGE SCALE GENOMIC DNA]</scope>
    <source>
        <strain evidence="14 15">AUS-126-30</strain>
    </source>
</reference>
<evidence type="ECO:0000256" key="7">
    <source>
        <dbReference type="ARBA" id="ARBA00023157"/>
    </source>
</evidence>
<comment type="cofactor">
    <cofactor evidence="1 11">
        <name>Ca(2+)</name>
        <dbReference type="ChEBI" id="CHEBI:29108"/>
    </cofactor>
</comment>
<sequence length="477" mass="54858">MRKHAVKDAMKHAWRGYSAYAYGKDEVLPVTKGWNSKWGGWGVTLIDSLDTLYIMGMKSEFKRARNFVADIDFTKTIEGHHTSVFETTIRVLGGLLGAYELSGDELFLKKAVEIADVLMPSFHTSSGIPYPYIDINSQSPIDSNSTNIAEIGTLQLEFHKLSFLTKNLDYYEKTELIIDILEKSKKPIKGLYPILVDINTKELSGKISVGARGDSFYEYLLKLYIMHGKNKNKYREMYEEFVDSFSQHIVYRSNDDSKMAFMVELDGETLEPIGIMEHLYPKTFVIACFMPGLLALGSKELNRPKDLELAKDLMKTCYYTYKMMPTGLGPESIEFEFDTSTLKTTNKKTIRLNVNKNSSKKGEFEPSFSIHKPEYILRPETVESLMILYRITENEIYQEWGWEIFSAIEKYTKTPIAYSAYDNVANTNKINSWSNSMESFFLGETLKYLYLLFSPVDYISLDKYVFNTEAHPLKIIK</sequence>
<dbReference type="Gene3D" id="1.50.10.10">
    <property type="match status" value="1"/>
</dbReference>
<gene>
    <name evidence="14" type="ORF">BB558_006443</name>
</gene>
<dbReference type="PANTHER" id="PTHR11742">
    <property type="entry name" value="MANNOSYL-OLIGOSACCHARIDE ALPHA-1,2-MANNOSIDASE-RELATED"/>
    <property type="match status" value="1"/>
</dbReference>
<evidence type="ECO:0000313" key="15">
    <source>
        <dbReference type="Proteomes" id="UP000245591"/>
    </source>
</evidence>
<keyword evidence="15" id="KW-1185">Reference proteome</keyword>
<proteinExistence type="inferred from homology"/>
<evidence type="ECO:0000256" key="8">
    <source>
        <dbReference type="ARBA" id="ARBA00047669"/>
    </source>
</evidence>
<dbReference type="InterPro" id="IPR001382">
    <property type="entry name" value="Glyco_hydro_47"/>
</dbReference>
<comment type="catalytic activity">
    <reaction evidence="9">
        <text>N(4)-(alpha-D-Man-(1-&gt;2)-alpha-D-Man-(1-&gt;2)-alpha-D-Man-(1-&gt;3)-[alpha-D-Man-(1-&gt;2)-alpha-D-Man-(1-&gt;3)-[alpha-D-Man-(1-&gt;2)-alpha-D-Man-(1-&gt;6)]-alpha-D-Man-(1-&gt;6)]-beta-D-Man-(1-&gt;4)-beta-D-GlcNAc-(1-&gt;4)-beta-D-GlcNAc)-L-asparaginyl-[protein] (N-glucan mannose isomer 9A1,2,3B1,2,3) + 4 H2O = N(4)-(alpha-D-Man-(1-&gt;3)-[alpha-D-Man-(1-&gt;3)-[alpha-D-Man-(1-&gt;6)]-alpha-D-Man-(1-&gt;6)]-beta-D-Man-(1-&gt;4)-beta-D-GlcNAc-(1-&gt;4)-beta-D-GlcNAc)-L-asparaginyl-[protein] (N-glucan mannose isomer 5A1,2) + 4 beta-D-mannose</text>
        <dbReference type="Rhea" id="RHEA:56008"/>
        <dbReference type="Rhea" id="RHEA-COMP:14356"/>
        <dbReference type="Rhea" id="RHEA-COMP:14367"/>
        <dbReference type="ChEBI" id="CHEBI:15377"/>
        <dbReference type="ChEBI" id="CHEBI:28563"/>
        <dbReference type="ChEBI" id="CHEBI:59087"/>
        <dbReference type="ChEBI" id="CHEBI:139493"/>
        <dbReference type="EC" id="3.2.1.113"/>
    </reaction>
</comment>
<comment type="similarity">
    <text evidence="3 13">Belongs to the glycosyl hydrolase 47 family.</text>
</comment>
<dbReference type="InterPro" id="IPR050749">
    <property type="entry name" value="Glycosyl_Hydrolase_47"/>
</dbReference>
<protein>
    <recommendedName>
        <fullName evidence="13">alpha-1,2-Mannosidase</fullName>
        <ecNumber evidence="13">3.2.1.-</ecNumber>
    </recommendedName>
</protein>
<dbReference type="EC" id="3.2.1.-" evidence="13"/>
<feature type="active site" description="Proton donor" evidence="10">
    <location>
        <position position="331"/>
    </location>
</feature>
<dbReference type="PRINTS" id="PR00747">
    <property type="entry name" value="GLYHDRLASE47"/>
</dbReference>
<dbReference type="Proteomes" id="UP000245591">
    <property type="component" value="Unassembled WGS sequence"/>
</dbReference>
<keyword evidence="4 11" id="KW-0479">Metal-binding</keyword>
<feature type="active site" evidence="10">
    <location>
        <position position="214"/>
    </location>
</feature>
<evidence type="ECO:0000256" key="12">
    <source>
        <dbReference type="PIRSR" id="PIRSR601382-3"/>
    </source>
</evidence>
<feature type="active site" evidence="10">
    <location>
        <position position="380"/>
    </location>
</feature>
<accession>A0A2U1IXQ3</accession>
<dbReference type="GO" id="GO:0005975">
    <property type="term" value="P:carbohydrate metabolic process"/>
    <property type="evidence" value="ECO:0007669"/>
    <property type="project" value="InterPro"/>
</dbReference>
<dbReference type="PANTHER" id="PTHR11742:SF55">
    <property type="entry name" value="ENDOPLASMIC RETICULUM MANNOSYL-OLIGOSACCHARIDE 1,2-ALPHA-MANNOSIDASE"/>
    <property type="match status" value="1"/>
</dbReference>
<dbReference type="GO" id="GO:0036503">
    <property type="term" value="P:ERAD pathway"/>
    <property type="evidence" value="ECO:0007669"/>
    <property type="project" value="UniProtKB-ARBA"/>
</dbReference>
<comment type="caution">
    <text evidence="14">The sequence shown here is derived from an EMBL/GenBank/DDBJ whole genome shotgun (WGS) entry which is preliminary data.</text>
</comment>
<evidence type="ECO:0000256" key="13">
    <source>
        <dbReference type="RuleBase" id="RU361193"/>
    </source>
</evidence>
<feature type="active site" description="Proton donor" evidence="10">
    <location>
        <position position="86"/>
    </location>
</feature>
<evidence type="ECO:0000313" key="14">
    <source>
        <dbReference type="EMBL" id="PVZ97589.1"/>
    </source>
</evidence>
<evidence type="ECO:0000256" key="6">
    <source>
        <dbReference type="ARBA" id="ARBA00022837"/>
    </source>
</evidence>
<keyword evidence="7 12" id="KW-1015">Disulfide bond</keyword>
<dbReference type="GO" id="GO:0005509">
    <property type="term" value="F:calcium ion binding"/>
    <property type="evidence" value="ECO:0007669"/>
    <property type="project" value="InterPro"/>
</dbReference>
<evidence type="ECO:0000256" key="1">
    <source>
        <dbReference type="ARBA" id="ARBA00001913"/>
    </source>
</evidence>
<dbReference type="AlphaFoldDB" id="A0A2U1IXQ3"/>
<keyword evidence="6 11" id="KW-0106">Calcium</keyword>
<evidence type="ECO:0000256" key="3">
    <source>
        <dbReference type="ARBA" id="ARBA00007658"/>
    </source>
</evidence>
<name>A0A2U1IXQ3_SMIAN</name>
<evidence type="ECO:0000256" key="9">
    <source>
        <dbReference type="ARBA" id="ARBA00048605"/>
    </source>
</evidence>
<dbReference type="GO" id="GO:0004571">
    <property type="term" value="F:mannosyl-oligosaccharide 1,2-alpha-mannosidase activity"/>
    <property type="evidence" value="ECO:0007669"/>
    <property type="project" value="UniProtKB-EC"/>
</dbReference>
<evidence type="ECO:0000256" key="2">
    <source>
        <dbReference type="ARBA" id="ARBA00004922"/>
    </source>
</evidence>
<feature type="disulfide bond" evidence="12">
    <location>
        <begin position="288"/>
        <end position="317"/>
    </location>
</feature>
<organism evidence="14 15">
    <name type="scientific">Smittium angustum</name>
    <dbReference type="NCBI Taxonomy" id="133377"/>
    <lineage>
        <taxon>Eukaryota</taxon>
        <taxon>Fungi</taxon>
        <taxon>Fungi incertae sedis</taxon>
        <taxon>Zoopagomycota</taxon>
        <taxon>Kickxellomycotina</taxon>
        <taxon>Harpellomycetes</taxon>
        <taxon>Harpellales</taxon>
        <taxon>Legeriomycetaceae</taxon>
        <taxon>Smittium</taxon>
    </lineage>
</organism>
<feature type="binding site" evidence="11">
    <location>
        <position position="468"/>
    </location>
    <ligand>
        <name>Ca(2+)</name>
        <dbReference type="ChEBI" id="CHEBI:29108"/>
    </ligand>
</feature>
<evidence type="ECO:0000256" key="11">
    <source>
        <dbReference type="PIRSR" id="PIRSR601382-2"/>
    </source>
</evidence>
<dbReference type="InterPro" id="IPR036026">
    <property type="entry name" value="Seven-hairpin_glycosidases"/>
</dbReference>
<keyword evidence="5 13" id="KW-0378">Hydrolase</keyword>
<dbReference type="SUPFAM" id="SSF48225">
    <property type="entry name" value="Seven-hairpin glycosidases"/>
    <property type="match status" value="1"/>
</dbReference>
<dbReference type="EMBL" id="MBFU01000780">
    <property type="protein sequence ID" value="PVZ97589.1"/>
    <property type="molecule type" value="Genomic_DNA"/>
</dbReference>
<dbReference type="Pfam" id="PF01532">
    <property type="entry name" value="Glyco_hydro_47"/>
    <property type="match status" value="1"/>
</dbReference>
<evidence type="ECO:0000256" key="4">
    <source>
        <dbReference type="ARBA" id="ARBA00022723"/>
    </source>
</evidence>
<keyword evidence="13" id="KW-0326">Glycosidase</keyword>
<comment type="catalytic activity">
    <reaction evidence="8">
        <text>N(4)-(alpha-D-Man-(1-&gt;2)-alpha-D-Man-(1-&gt;2)-alpha-D-Man-(1-&gt;3)-[alpha-D-Man-(1-&gt;3)-[alpha-D-Man-(1-&gt;2)-alpha-D-Man-(1-&gt;6)]-alpha-D-Man-(1-&gt;6)]-beta-D-Man-(1-&gt;4)-beta-D-GlcNAc-(1-&gt;4)-beta-D-GlcNAc)-L-asparaginyl-[protein] (N-glucan mannose isomer 8A1,2,3B1,3) + 3 H2O = N(4)-(alpha-D-Man-(1-&gt;3)-[alpha-D-Man-(1-&gt;3)-[alpha-D-Man-(1-&gt;6)]-alpha-D-Man-(1-&gt;6)]-beta-D-Man-(1-&gt;4)-beta-D-GlcNAc-(1-&gt;4)-beta-D-GlcNAc)-L-asparaginyl-[protein] (N-glucan mannose isomer 5A1,2) + 3 beta-D-mannose</text>
        <dbReference type="Rhea" id="RHEA:56028"/>
        <dbReference type="Rhea" id="RHEA-COMP:14358"/>
        <dbReference type="Rhea" id="RHEA-COMP:14367"/>
        <dbReference type="ChEBI" id="CHEBI:15377"/>
        <dbReference type="ChEBI" id="CHEBI:28563"/>
        <dbReference type="ChEBI" id="CHEBI:59087"/>
        <dbReference type="ChEBI" id="CHEBI:60628"/>
        <dbReference type="EC" id="3.2.1.113"/>
    </reaction>
</comment>
<evidence type="ECO:0000256" key="10">
    <source>
        <dbReference type="PIRSR" id="PIRSR601382-1"/>
    </source>
</evidence>
<dbReference type="InterPro" id="IPR012341">
    <property type="entry name" value="6hp_glycosidase-like_sf"/>
</dbReference>
<dbReference type="GO" id="GO:0016020">
    <property type="term" value="C:membrane"/>
    <property type="evidence" value="ECO:0007669"/>
    <property type="project" value="InterPro"/>
</dbReference>
<dbReference type="GO" id="GO:0005783">
    <property type="term" value="C:endoplasmic reticulum"/>
    <property type="evidence" value="ECO:0007669"/>
    <property type="project" value="TreeGrafter"/>
</dbReference>